<reference evidence="1 2" key="1">
    <citation type="journal article" date="2015" name="Genome Announc.">
        <title>Expanding the biotechnology potential of lactobacilli through comparative genomics of 213 strains and associated genera.</title>
        <authorList>
            <person name="Sun Z."/>
            <person name="Harris H.M."/>
            <person name="McCann A."/>
            <person name="Guo C."/>
            <person name="Argimon S."/>
            <person name="Zhang W."/>
            <person name="Yang X."/>
            <person name="Jeffery I.B."/>
            <person name="Cooney J.C."/>
            <person name="Kagawa T.F."/>
            <person name="Liu W."/>
            <person name="Song Y."/>
            <person name="Salvetti E."/>
            <person name="Wrobel A."/>
            <person name="Rasinkangas P."/>
            <person name="Parkhill J."/>
            <person name="Rea M.C."/>
            <person name="O'Sullivan O."/>
            <person name="Ritari J."/>
            <person name="Douillard F.P."/>
            <person name="Paul Ross R."/>
            <person name="Yang R."/>
            <person name="Briner A.E."/>
            <person name="Felis G.E."/>
            <person name="de Vos W.M."/>
            <person name="Barrangou R."/>
            <person name="Klaenhammer T.R."/>
            <person name="Caufield P.W."/>
            <person name="Cui Y."/>
            <person name="Zhang H."/>
            <person name="O'Toole P.W."/>
        </authorList>
    </citation>
    <scope>NUCLEOTIDE SEQUENCE [LARGE SCALE GENOMIC DNA]</scope>
    <source>
        <strain evidence="1 2">DSM 19906</strain>
    </source>
</reference>
<dbReference type="Proteomes" id="UP000051439">
    <property type="component" value="Unassembled WGS sequence"/>
</dbReference>
<comment type="caution">
    <text evidence="1">The sequence shown here is derived from an EMBL/GenBank/DDBJ whole genome shotgun (WGS) entry which is preliminary data.</text>
</comment>
<organism evidence="1 2">
    <name type="scientific">Lentilactobacillus kisonensis DSM 19906 = JCM 15041</name>
    <dbReference type="NCBI Taxonomy" id="1423766"/>
    <lineage>
        <taxon>Bacteria</taxon>
        <taxon>Bacillati</taxon>
        <taxon>Bacillota</taxon>
        <taxon>Bacilli</taxon>
        <taxon>Lactobacillales</taxon>
        <taxon>Lactobacillaceae</taxon>
        <taxon>Lentilactobacillus</taxon>
    </lineage>
</organism>
<proteinExistence type="predicted"/>
<gene>
    <name evidence="1" type="ORF">FC98_GL002369</name>
</gene>
<dbReference type="AlphaFoldDB" id="A0A0R1P009"/>
<accession>A0A0R1P009</accession>
<keyword evidence="2" id="KW-1185">Reference proteome</keyword>
<name>A0A0R1P009_9LACO</name>
<dbReference type="EMBL" id="AZEB01000006">
    <property type="protein sequence ID" value="KRL22483.1"/>
    <property type="molecule type" value="Genomic_DNA"/>
</dbReference>
<protein>
    <submittedName>
        <fullName evidence="1">Uncharacterized protein</fullName>
    </submittedName>
</protein>
<evidence type="ECO:0000313" key="1">
    <source>
        <dbReference type="EMBL" id="KRL22483.1"/>
    </source>
</evidence>
<dbReference type="PATRIC" id="fig|1423766.4.peg.2460"/>
<evidence type="ECO:0000313" key="2">
    <source>
        <dbReference type="Proteomes" id="UP000051439"/>
    </source>
</evidence>
<sequence length="59" mass="6794">MKTVSALIINSQLIRTTLAYQFVSKTDMAIQGVIIMMKVVSRRDYSEMKLFLTLIRVNI</sequence>